<accession>A0AAE1MQU0</accession>
<protein>
    <recommendedName>
        <fullName evidence="3">Multidrug resistance protein ABC transporter family protein</fullName>
    </recommendedName>
</protein>
<dbReference type="EMBL" id="JAWXYG010000005">
    <property type="protein sequence ID" value="KAK4273265.1"/>
    <property type="molecule type" value="Genomic_DNA"/>
</dbReference>
<evidence type="ECO:0000313" key="1">
    <source>
        <dbReference type="EMBL" id="KAK4273265.1"/>
    </source>
</evidence>
<comment type="caution">
    <text evidence="1">The sequence shown here is derived from an EMBL/GenBank/DDBJ whole genome shotgun (WGS) entry which is preliminary data.</text>
</comment>
<dbReference type="AlphaFoldDB" id="A0AAE1MQU0"/>
<organism evidence="1 2">
    <name type="scientific">Acacia crassicarpa</name>
    <name type="common">northern wattle</name>
    <dbReference type="NCBI Taxonomy" id="499986"/>
    <lineage>
        <taxon>Eukaryota</taxon>
        <taxon>Viridiplantae</taxon>
        <taxon>Streptophyta</taxon>
        <taxon>Embryophyta</taxon>
        <taxon>Tracheophyta</taxon>
        <taxon>Spermatophyta</taxon>
        <taxon>Magnoliopsida</taxon>
        <taxon>eudicotyledons</taxon>
        <taxon>Gunneridae</taxon>
        <taxon>Pentapetalae</taxon>
        <taxon>rosids</taxon>
        <taxon>fabids</taxon>
        <taxon>Fabales</taxon>
        <taxon>Fabaceae</taxon>
        <taxon>Caesalpinioideae</taxon>
        <taxon>mimosoid clade</taxon>
        <taxon>Acacieae</taxon>
        <taxon>Acacia</taxon>
    </lineage>
</organism>
<reference evidence="1" key="1">
    <citation type="submission" date="2023-10" db="EMBL/GenBank/DDBJ databases">
        <title>Chromosome-level genome of the transformable northern wattle, Acacia crassicarpa.</title>
        <authorList>
            <person name="Massaro I."/>
            <person name="Sinha N.R."/>
            <person name="Poethig S."/>
            <person name="Leichty A.R."/>
        </authorList>
    </citation>
    <scope>NUCLEOTIDE SEQUENCE</scope>
    <source>
        <strain evidence="1">Acra3RX</strain>
        <tissue evidence="1">Leaf</tissue>
    </source>
</reference>
<dbReference type="Pfam" id="PF14009">
    <property type="entry name" value="PADRE"/>
    <property type="match status" value="1"/>
</dbReference>
<dbReference type="InterPro" id="IPR025322">
    <property type="entry name" value="PADRE_dom"/>
</dbReference>
<gene>
    <name evidence="1" type="ORF">QN277_021702</name>
</gene>
<proteinExistence type="predicted"/>
<sequence length="192" mass="22011">MGNYMSRGGNGRGKIVHWDGSVQEFDKPVTVAELMLEHPQQLVVEFRSAVSQRRPNPLPADQNLETNNIYLMLPMKRGKPLGLNAQDIRRFLLILNSSGLRSSARFLPWLARMCHHPNGVAASHLTQKKPQISEKEETDEMHRDVFPEILQPGRPEYLSRELSGKGWKPSLDTITEKKIKTKISHWLFFKAF</sequence>
<name>A0AAE1MQU0_9FABA</name>
<evidence type="ECO:0008006" key="3">
    <source>
        <dbReference type="Google" id="ProtNLM"/>
    </source>
</evidence>
<keyword evidence="2" id="KW-1185">Reference proteome</keyword>
<dbReference type="PANTHER" id="PTHR33052">
    <property type="entry name" value="DUF4228 DOMAIN PROTEIN-RELATED"/>
    <property type="match status" value="1"/>
</dbReference>
<evidence type="ECO:0000313" key="2">
    <source>
        <dbReference type="Proteomes" id="UP001293593"/>
    </source>
</evidence>
<dbReference type="Proteomes" id="UP001293593">
    <property type="component" value="Unassembled WGS sequence"/>
</dbReference>